<organism evidence="1 2">
    <name type="scientific">Neisseria lactamica (strain 020-06)</name>
    <dbReference type="NCBI Taxonomy" id="489653"/>
    <lineage>
        <taxon>Bacteria</taxon>
        <taxon>Pseudomonadati</taxon>
        <taxon>Pseudomonadota</taxon>
        <taxon>Betaproteobacteria</taxon>
        <taxon>Neisseriales</taxon>
        <taxon>Neisseriaceae</taxon>
        <taxon>Neisseria</taxon>
    </lineage>
</organism>
<dbReference type="RefSeq" id="WP_013448293.1">
    <property type="nucleotide sequence ID" value="NC_014752.1"/>
</dbReference>
<protein>
    <submittedName>
        <fullName evidence="1">Uncharacterized protein</fullName>
    </submittedName>
</protein>
<evidence type="ECO:0000313" key="1">
    <source>
        <dbReference type="EMBL" id="CBN86455.1"/>
    </source>
</evidence>
<dbReference type="Proteomes" id="UP000008723">
    <property type="component" value="Chromosome"/>
</dbReference>
<reference evidence="1 2" key="1">
    <citation type="journal article" date="2010" name="BMC Genomics">
        <title>Independent evolution of the core and accessory gene sets in the genus Neisseria: insights gained from the genome of Neisseria lactamica isolate 020-06.</title>
        <authorList>
            <person name="Bennett J.S."/>
            <person name="Bentley S.D."/>
            <person name="Vernikos G.S."/>
            <person name="Quail M.A."/>
            <person name="Cherevach I."/>
            <person name="White B."/>
            <person name="Parkhill J."/>
            <person name="Maiden M.C."/>
        </authorList>
    </citation>
    <scope>NUCLEOTIDE SEQUENCE [LARGE SCALE GENOMIC DNA]</scope>
    <source>
        <strain evidence="1 2">020-06</strain>
    </source>
</reference>
<dbReference type="AlphaFoldDB" id="E4ZAJ3"/>
<name>E4ZAJ3_NEIL0</name>
<dbReference type="HOGENOM" id="CLU_166799_0_0_4"/>
<proteinExistence type="predicted"/>
<sequence length="127" mass="14923">MMTESHGYLSNNLPVKIINDIIYATQLVEDLVLGKIKIVDFLKSYNNFYCWLGFDELPQSEKIKFLNYLNILSIHKEIQDKTVNRVYTDCFDIDKLHSLGRITTNECINGIKKIYQKNKLEFDNILK</sequence>
<gene>
    <name evidence="1" type="ordered locus">NLA_2140</name>
</gene>
<dbReference type="KEGG" id="nla:NLA_2140"/>
<dbReference type="EMBL" id="FN995097">
    <property type="protein sequence ID" value="CBN86455.1"/>
    <property type="molecule type" value="Genomic_DNA"/>
</dbReference>
<evidence type="ECO:0000313" key="2">
    <source>
        <dbReference type="Proteomes" id="UP000008723"/>
    </source>
</evidence>
<accession>E4ZAJ3</accession>